<proteinExistence type="predicted"/>
<dbReference type="Gene3D" id="3.40.390.10">
    <property type="entry name" value="Collagenase (Catalytic Domain)"/>
    <property type="match status" value="1"/>
</dbReference>
<evidence type="ECO:0000256" key="1">
    <source>
        <dbReference type="ARBA" id="ARBA00004613"/>
    </source>
</evidence>
<dbReference type="PROSITE" id="PS51995">
    <property type="entry name" value="ATLF"/>
    <property type="match status" value="1"/>
</dbReference>
<dbReference type="CDD" id="cd20183">
    <property type="entry name" value="M34_PPEP"/>
    <property type="match status" value="1"/>
</dbReference>
<comment type="subcellular location">
    <subcellularLocation>
        <location evidence="1">Secreted</location>
    </subcellularLocation>
</comment>
<dbReference type="GO" id="GO:0005576">
    <property type="term" value="C:extracellular region"/>
    <property type="evidence" value="ECO:0007669"/>
    <property type="project" value="UniProtKB-SubCell"/>
</dbReference>
<feature type="domain" description="ATLF-like" evidence="3">
    <location>
        <begin position="44"/>
        <end position="231"/>
    </location>
</feature>
<dbReference type="InterPro" id="IPR024079">
    <property type="entry name" value="MetalloPept_cat_dom_sf"/>
</dbReference>
<gene>
    <name evidence="4" type="ORF">BWZ43_18860</name>
</gene>
<dbReference type="GO" id="GO:0008237">
    <property type="term" value="F:metallopeptidase activity"/>
    <property type="evidence" value="ECO:0007669"/>
    <property type="project" value="InterPro"/>
</dbReference>
<accession>A0A8E2I689</accession>
<keyword evidence="2" id="KW-0964">Secreted</keyword>
<evidence type="ECO:0000256" key="2">
    <source>
        <dbReference type="ARBA" id="ARBA00022525"/>
    </source>
</evidence>
<dbReference type="InterPro" id="IPR014781">
    <property type="entry name" value="Anthrax_toxin_lethal/edema_N/C"/>
</dbReference>
<name>A0A8E2I689_9BACI</name>
<organism evidence="4 5">
    <name type="scientific">Heyndrickxia oleronia</name>
    <dbReference type="NCBI Taxonomy" id="38875"/>
    <lineage>
        <taxon>Bacteria</taxon>
        <taxon>Bacillati</taxon>
        <taxon>Bacillota</taxon>
        <taxon>Bacilli</taxon>
        <taxon>Bacillales</taxon>
        <taxon>Bacillaceae</taxon>
        <taxon>Heyndrickxia</taxon>
    </lineage>
</organism>
<keyword evidence="5" id="KW-1185">Reference proteome</keyword>
<reference evidence="4 5" key="1">
    <citation type="submission" date="2017-01" db="EMBL/GenBank/DDBJ databases">
        <title>Draft genome sequence of Bacillus oleronius.</title>
        <authorList>
            <person name="Allam M."/>
        </authorList>
    </citation>
    <scope>NUCLEOTIDE SEQUENCE [LARGE SCALE GENOMIC DNA]</scope>
    <source>
        <strain evidence="4 5">DSM 9356</strain>
    </source>
</reference>
<dbReference type="AlphaFoldDB" id="A0A8E2I689"/>
<dbReference type="Pfam" id="PF07737">
    <property type="entry name" value="ATLF"/>
    <property type="match status" value="1"/>
</dbReference>
<dbReference type="InterPro" id="IPR047568">
    <property type="entry name" value="ATLF-like_dom"/>
</dbReference>
<dbReference type="SUPFAM" id="SSF55486">
    <property type="entry name" value="Metalloproteases ('zincins'), catalytic domain"/>
    <property type="match status" value="1"/>
</dbReference>
<dbReference type="Proteomes" id="UP000189761">
    <property type="component" value="Unassembled WGS sequence"/>
</dbReference>
<evidence type="ECO:0000313" key="4">
    <source>
        <dbReference type="EMBL" id="OOP66843.1"/>
    </source>
</evidence>
<dbReference type="RefSeq" id="WP_058006412.1">
    <property type="nucleotide sequence ID" value="NZ_CP065424.1"/>
</dbReference>
<sequence>MGKYLMISLLIFSLVLLQGNSKPDIDGILLKNSKILQTLNLKSGKQLKNIIILPNHKNYNYGEVKKIISRLDHLPSSMLNRAMLAGIKVKLFDGKLTDNPSAAFLKGITPRGYQDRSMTWDKVPGIGGSQIVLVKIGSSEQGMGHGSVNLELHEMAHSLERFLYSSNDKKRNFKYIWKEEAPLLFPHTQYFLTYPEEYFAETFAMYYYNKVTKNELRRLAPSTYTYISLLQ</sequence>
<evidence type="ECO:0000259" key="3">
    <source>
        <dbReference type="PROSITE" id="PS51995"/>
    </source>
</evidence>
<evidence type="ECO:0000313" key="5">
    <source>
        <dbReference type="Proteomes" id="UP000189761"/>
    </source>
</evidence>
<dbReference type="EMBL" id="MTLA01000258">
    <property type="protein sequence ID" value="OOP66843.1"/>
    <property type="molecule type" value="Genomic_DNA"/>
</dbReference>
<comment type="caution">
    <text evidence="4">The sequence shown here is derived from an EMBL/GenBank/DDBJ whole genome shotgun (WGS) entry which is preliminary data.</text>
</comment>
<protein>
    <recommendedName>
        <fullName evidence="3">ATLF-like domain-containing protein</fullName>
    </recommendedName>
</protein>